<dbReference type="InterPro" id="IPR002938">
    <property type="entry name" value="FAD-bd"/>
</dbReference>
<dbReference type="Gene3D" id="3.50.50.60">
    <property type="entry name" value="FAD/NAD(P)-binding domain"/>
    <property type="match status" value="1"/>
</dbReference>
<name>A0ABZ2C521_9PROT</name>
<keyword evidence="6" id="KW-1185">Reference proteome</keyword>
<dbReference type="PRINTS" id="PR00420">
    <property type="entry name" value="RNGMNOXGNASE"/>
</dbReference>
<evidence type="ECO:0000259" key="4">
    <source>
        <dbReference type="Pfam" id="PF01494"/>
    </source>
</evidence>
<keyword evidence="3" id="KW-0274">FAD</keyword>
<dbReference type="PANTHER" id="PTHR43004">
    <property type="entry name" value="TRK SYSTEM POTASSIUM UPTAKE PROTEIN"/>
    <property type="match status" value="1"/>
</dbReference>
<comment type="cofactor">
    <cofactor evidence="1">
        <name>FAD</name>
        <dbReference type="ChEBI" id="CHEBI:57692"/>
    </cofactor>
</comment>
<dbReference type="EMBL" id="CP133270">
    <property type="protein sequence ID" value="WVX67478.1"/>
    <property type="molecule type" value="Genomic_DNA"/>
</dbReference>
<dbReference type="InterPro" id="IPR036188">
    <property type="entry name" value="FAD/NAD-bd_sf"/>
</dbReference>
<evidence type="ECO:0000313" key="6">
    <source>
        <dbReference type="Proteomes" id="UP001330434"/>
    </source>
</evidence>
<organism evidence="5 6">
    <name type="scientific">Candidatus Bealeia paramacronuclearis</name>
    <dbReference type="NCBI Taxonomy" id="1921001"/>
    <lineage>
        <taxon>Bacteria</taxon>
        <taxon>Pseudomonadati</taxon>
        <taxon>Pseudomonadota</taxon>
        <taxon>Alphaproteobacteria</taxon>
        <taxon>Holosporales</taxon>
        <taxon>Holosporaceae</taxon>
        <taxon>Candidatus Bealeia</taxon>
    </lineage>
</organism>
<feature type="domain" description="FAD-binding" evidence="4">
    <location>
        <begin position="8"/>
        <end position="343"/>
    </location>
</feature>
<dbReference type="GO" id="GO:0004497">
    <property type="term" value="F:monooxygenase activity"/>
    <property type="evidence" value="ECO:0007669"/>
    <property type="project" value="UniProtKB-KW"/>
</dbReference>
<protein>
    <submittedName>
        <fullName evidence="5">FAD-dependent monooxygenase</fullName>
    </submittedName>
</protein>
<dbReference type="PANTHER" id="PTHR43004:SF19">
    <property type="entry name" value="BINDING MONOOXYGENASE, PUTATIVE (JCVI)-RELATED"/>
    <property type="match status" value="1"/>
</dbReference>
<keyword evidence="5" id="KW-0503">Monooxygenase</keyword>
<dbReference type="SUPFAM" id="SSF51905">
    <property type="entry name" value="FAD/NAD(P)-binding domain"/>
    <property type="match status" value="1"/>
</dbReference>
<proteinExistence type="predicted"/>
<evidence type="ECO:0000256" key="1">
    <source>
        <dbReference type="ARBA" id="ARBA00001974"/>
    </source>
</evidence>
<sequence length="525" mass="59949">MNENKKFKTQVLIVGAGPTGLTLAYALAQLGISIRIIDKSQEPSQHSKALAIQARTLETLKILGLEKSFLEKGIQARHLNAYLEKCRLWRFHIHNSNTPFPFILILPQNDTENILITRLREDFHIEVERSVDLIELKQQARTVRVELLKNGSLSEKSTYDYVCGCDGAHSHVRGLLSLPFDGNIFEESFTLLDCHIKGDLPLNEGNVFLGHEDLMGIIPISKKYHRIILAQPPNLRPPETLLEFQTLLNKHSPKPLELSDEIWMSHFRVSRRIVPTMNLENVFLLGDAAHIHSPAGGQGMNLGIQDAINLAWKLSLVLQNHAPTHFLESFSRERRPIAQHVLRGTNFATRELITQNRFLLWLRNHLLANLLTINWIQEKFADAIMQLSHNYRKSNWVSGDSGHKLKPGDRFPHFWIEDSQDQKISSLNLVNPHSHTLVLALNRTLTMGEKEVLQKIKGHHNIKTCVISSLPSTHESYYKTTSHELKNHLYVSECALFLIRPDGYIGMRSSTLNEELISNYFQFQG</sequence>
<dbReference type="InterPro" id="IPR050641">
    <property type="entry name" value="RIFMO-like"/>
</dbReference>
<evidence type="ECO:0000256" key="3">
    <source>
        <dbReference type="ARBA" id="ARBA00022827"/>
    </source>
</evidence>
<gene>
    <name evidence="5" type="ORF">Bealeia1_01684</name>
</gene>
<dbReference type="RefSeq" id="WP_331256213.1">
    <property type="nucleotide sequence ID" value="NZ_CP133270.1"/>
</dbReference>
<evidence type="ECO:0000313" key="5">
    <source>
        <dbReference type="EMBL" id="WVX67478.1"/>
    </source>
</evidence>
<keyword evidence="2" id="KW-0285">Flavoprotein</keyword>
<dbReference type="Gene3D" id="3.40.30.120">
    <property type="match status" value="1"/>
</dbReference>
<dbReference type="Gene3D" id="3.30.70.2450">
    <property type="match status" value="1"/>
</dbReference>
<dbReference type="Pfam" id="PF01494">
    <property type="entry name" value="FAD_binding_3"/>
    <property type="match status" value="1"/>
</dbReference>
<reference evidence="5 6" key="1">
    <citation type="journal article" date="2024" name="Environ. Microbiol.">
        <title>Novel evolutionary insights on the interactions of the Holosporales (Alphaproteobacteria) with eukaryotic hosts from comparative genomics.</title>
        <authorList>
            <person name="Giovannini M."/>
            <person name="Petroni G."/>
            <person name="Castelli M."/>
        </authorList>
    </citation>
    <scope>NUCLEOTIDE SEQUENCE [LARGE SCALE GENOMIC DNA]</scope>
    <source>
        <strain evidence="5 6">US_Bl 15I1</strain>
    </source>
</reference>
<dbReference type="Proteomes" id="UP001330434">
    <property type="component" value="Chromosome"/>
</dbReference>
<accession>A0ABZ2C521</accession>
<evidence type="ECO:0000256" key="2">
    <source>
        <dbReference type="ARBA" id="ARBA00022630"/>
    </source>
</evidence>
<keyword evidence="5" id="KW-0560">Oxidoreductase</keyword>